<dbReference type="InterPro" id="IPR035983">
    <property type="entry name" value="Hect_E3_ubiquitin_ligase"/>
</dbReference>
<dbReference type="SUPFAM" id="SSF56204">
    <property type="entry name" value="Hect, E3 ligase catalytic domain"/>
    <property type="match status" value="1"/>
</dbReference>
<dbReference type="GO" id="GO:0004842">
    <property type="term" value="F:ubiquitin-protein transferase activity"/>
    <property type="evidence" value="ECO:0007669"/>
    <property type="project" value="InterPro"/>
</dbReference>
<name>A0A9P6BCK9_9AGAM</name>
<reference evidence="2" key="1">
    <citation type="journal article" date="2020" name="Nat. Commun.">
        <title>Large-scale genome sequencing of mycorrhizal fungi provides insights into the early evolution of symbiotic traits.</title>
        <authorList>
            <person name="Miyauchi S."/>
            <person name="Kiss E."/>
            <person name="Kuo A."/>
            <person name="Drula E."/>
            <person name="Kohler A."/>
            <person name="Sanchez-Garcia M."/>
            <person name="Morin E."/>
            <person name="Andreopoulos B."/>
            <person name="Barry K.W."/>
            <person name="Bonito G."/>
            <person name="Buee M."/>
            <person name="Carver A."/>
            <person name="Chen C."/>
            <person name="Cichocki N."/>
            <person name="Clum A."/>
            <person name="Culley D."/>
            <person name="Crous P.W."/>
            <person name="Fauchery L."/>
            <person name="Girlanda M."/>
            <person name="Hayes R.D."/>
            <person name="Keri Z."/>
            <person name="LaButti K."/>
            <person name="Lipzen A."/>
            <person name="Lombard V."/>
            <person name="Magnuson J."/>
            <person name="Maillard F."/>
            <person name="Murat C."/>
            <person name="Nolan M."/>
            <person name="Ohm R.A."/>
            <person name="Pangilinan J."/>
            <person name="Pereira M.F."/>
            <person name="Perotto S."/>
            <person name="Peter M."/>
            <person name="Pfister S."/>
            <person name="Riley R."/>
            <person name="Sitrit Y."/>
            <person name="Stielow J.B."/>
            <person name="Szollosi G."/>
            <person name="Zifcakova L."/>
            <person name="Stursova M."/>
            <person name="Spatafora J.W."/>
            <person name="Tedersoo L."/>
            <person name="Vaario L.M."/>
            <person name="Yamada A."/>
            <person name="Yan M."/>
            <person name="Wang P."/>
            <person name="Xu J."/>
            <person name="Bruns T."/>
            <person name="Baldrian P."/>
            <person name="Vilgalys R."/>
            <person name="Dunand C."/>
            <person name="Henrissat B."/>
            <person name="Grigoriev I.V."/>
            <person name="Hibbett D."/>
            <person name="Nagy L.G."/>
            <person name="Martin F.M."/>
        </authorList>
    </citation>
    <scope>NUCLEOTIDE SEQUENCE</scope>
    <source>
        <strain evidence="2">UP504</strain>
    </source>
</reference>
<organism evidence="2 3">
    <name type="scientific">Hydnum rufescens UP504</name>
    <dbReference type="NCBI Taxonomy" id="1448309"/>
    <lineage>
        <taxon>Eukaryota</taxon>
        <taxon>Fungi</taxon>
        <taxon>Dikarya</taxon>
        <taxon>Basidiomycota</taxon>
        <taxon>Agaricomycotina</taxon>
        <taxon>Agaricomycetes</taxon>
        <taxon>Cantharellales</taxon>
        <taxon>Hydnaceae</taxon>
        <taxon>Hydnum</taxon>
    </lineage>
</organism>
<dbReference type="Proteomes" id="UP000886523">
    <property type="component" value="Unassembled WGS sequence"/>
</dbReference>
<sequence length="104" mass="11991">RLDKVVAIEPKPNGPDTPSTEENKKEHMKPLLSASHCRIDVPDELGLELLIGGMSDTDVEDWTKSAEDWEYKMNKVTQWSQWVVRNWPTRYESGLWQPATEAPR</sequence>
<feature type="region of interest" description="Disordered" evidence="1">
    <location>
        <begin position="1"/>
        <end position="29"/>
    </location>
</feature>
<keyword evidence="3" id="KW-1185">Reference proteome</keyword>
<dbReference type="AlphaFoldDB" id="A0A9P6BCK9"/>
<feature type="non-terminal residue" evidence="2">
    <location>
        <position position="104"/>
    </location>
</feature>
<feature type="non-terminal residue" evidence="2">
    <location>
        <position position="1"/>
    </location>
</feature>
<evidence type="ECO:0000313" key="3">
    <source>
        <dbReference type="Proteomes" id="UP000886523"/>
    </source>
</evidence>
<proteinExistence type="predicted"/>
<dbReference type="EMBL" id="MU128912">
    <property type="protein sequence ID" value="KAF9520261.1"/>
    <property type="molecule type" value="Genomic_DNA"/>
</dbReference>
<evidence type="ECO:0000313" key="2">
    <source>
        <dbReference type="EMBL" id="KAF9520261.1"/>
    </source>
</evidence>
<protein>
    <submittedName>
        <fullName evidence="2">Uncharacterized protein</fullName>
    </submittedName>
</protein>
<accession>A0A9P6BCK9</accession>
<gene>
    <name evidence="2" type="ORF">BS47DRAFT_1260300</name>
</gene>
<dbReference type="OrthoDB" id="8068875at2759"/>
<evidence type="ECO:0000256" key="1">
    <source>
        <dbReference type="SAM" id="MobiDB-lite"/>
    </source>
</evidence>
<comment type="caution">
    <text evidence="2">The sequence shown here is derived from an EMBL/GenBank/DDBJ whole genome shotgun (WGS) entry which is preliminary data.</text>
</comment>